<name>A0A2S9JDV8_9HYPH</name>
<evidence type="ECO:0000259" key="1">
    <source>
        <dbReference type="PROSITE" id="PS51819"/>
    </source>
</evidence>
<protein>
    <submittedName>
        <fullName evidence="2">Glyoxalase</fullName>
    </submittedName>
</protein>
<proteinExistence type="predicted"/>
<dbReference type="AlphaFoldDB" id="A0A2S9JDV8"/>
<dbReference type="InterPro" id="IPR004360">
    <property type="entry name" value="Glyas_Fos-R_dOase_dom"/>
</dbReference>
<gene>
    <name evidence="2" type="ORF">C5750_19170</name>
</gene>
<organism evidence="2 3">
    <name type="scientific">Phyllobacterium myrsinacearum</name>
    <dbReference type="NCBI Taxonomy" id="28101"/>
    <lineage>
        <taxon>Bacteria</taxon>
        <taxon>Pseudomonadati</taxon>
        <taxon>Pseudomonadota</taxon>
        <taxon>Alphaproteobacteria</taxon>
        <taxon>Hyphomicrobiales</taxon>
        <taxon>Phyllobacteriaceae</taxon>
        <taxon>Phyllobacterium</taxon>
    </lineage>
</organism>
<comment type="caution">
    <text evidence="2">The sequence shown here is derived from an EMBL/GenBank/DDBJ whole genome shotgun (WGS) entry which is preliminary data.</text>
</comment>
<reference evidence="2 3" key="1">
    <citation type="submission" date="2018-02" db="EMBL/GenBank/DDBJ databases">
        <title>The draft genome of Phyllobacterium myrsinacearum DSM5892.</title>
        <authorList>
            <person name="Li L."/>
            <person name="Liu L."/>
            <person name="Zhang X."/>
            <person name="Wang T."/>
        </authorList>
    </citation>
    <scope>NUCLEOTIDE SEQUENCE [LARGE SCALE GENOMIC DNA]</scope>
    <source>
        <strain evidence="2 3">DSM 5892</strain>
    </source>
</reference>
<dbReference type="OrthoDB" id="9792626at2"/>
<evidence type="ECO:0000313" key="2">
    <source>
        <dbReference type="EMBL" id="PRD50972.1"/>
    </source>
</evidence>
<dbReference type="RefSeq" id="WP_105735711.1">
    <property type="nucleotide sequence ID" value="NZ_PVBT01000006.1"/>
</dbReference>
<dbReference type="InterPro" id="IPR029068">
    <property type="entry name" value="Glyas_Bleomycin-R_OHBP_Dase"/>
</dbReference>
<feature type="domain" description="VOC" evidence="1">
    <location>
        <begin position="12"/>
        <end position="136"/>
    </location>
</feature>
<dbReference type="Gene3D" id="3.10.180.10">
    <property type="entry name" value="2,3-Dihydroxybiphenyl 1,2-Dioxygenase, domain 1"/>
    <property type="match status" value="1"/>
</dbReference>
<accession>A0A2S9JDV8</accession>
<dbReference type="SUPFAM" id="SSF54593">
    <property type="entry name" value="Glyoxalase/Bleomycin resistance protein/Dihydroxybiphenyl dioxygenase"/>
    <property type="match status" value="1"/>
</dbReference>
<dbReference type="CDD" id="cd06587">
    <property type="entry name" value="VOC"/>
    <property type="match status" value="1"/>
</dbReference>
<dbReference type="PROSITE" id="PS51819">
    <property type="entry name" value="VOC"/>
    <property type="match status" value="1"/>
</dbReference>
<dbReference type="EMBL" id="PVBT01000006">
    <property type="protein sequence ID" value="PRD50972.1"/>
    <property type="molecule type" value="Genomic_DNA"/>
</dbReference>
<dbReference type="Pfam" id="PF00903">
    <property type="entry name" value="Glyoxalase"/>
    <property type="match status" value="1"/>
</dbReference>
<evidence type="ECO:0000313" key="3">
    <source>
        <dbReference type="Proteomes" id="UP000238563"/>
    </source>
</evidence>
<dbReference type="Proteomes" id="UP000238563">
    <property type="component" value="Unassembled WGS sequence"/>
</dbReference>
<dbReference type="InterPro" id="IPR037523">
    <property type="entry name" value="VOC_core"/>
</dbReference>
<keyword evidence="3" id="KW-1185">Reference proteome</keyword>
<sequence length="163" mass="17964">MTQGVLNEGILGIYETHLPVSDLERSIAFYSQKVGLTLATEIRERNVAFFWVGGKEAGMLGLWGVGSAPLHMKLHFAFRATQELVVNACATLNALNVKPLGFRGEPVTEPVVFGWMPAISIYFKDPDGHSIELLHVLDGVPDPEFGVQPYSAWVERNQRGSKP</sequence>